<protein>
    <recommendedName>
        <fullName evidence="3">GGDEF domain-containing protein</fullName>
    </recommendedName>
</protein>
<dbReference type="AlphaFoldDB" id="A0A317EEX9"/>
<evidence type="ECO:0000313" key="1">
    <source>
        <dbReference type="EMBL" id="PWR24844.1"/>
    </source>
</evidence>
<organism evidence="1 2">
    <name type="scientific">Zavarzinia aquatilis</name>
    <dbReference type="NCBI Taxonomy" id="2211142"/>
    <lineage>
        <taxon>Bacteria</taxon>
        <taxon>Pseudomonadati</taxon>
        <taxon>Pseudomonadota</taxon>
        <taxon>Alphaproteobacteria</taxon>
        <taxon>Rhodospirillales</taxon>
        <taxon>Zavarziniaceae</taxon>
        <taxon>Zavarzinia</taxon>
    </lineage>
</organism>
<keyword evidence="2" id="KW-1185">Reference proteome</keyword>
<dbReference type="Proteomes" id="UP000245461">
    <property type="component" value="Unassembled WGS sequence"/>
</dbReference>
<dbReference type="RefSeq" id="WP_109902693.1">
    <property type="nucleotide sequence ID" value="NZ_QGLE01000002.1"/>
</dbReference>
<accession>A0A317EEX9</accession>
<gene>
    <name evidence="1" type="ORF">DKG74_03455</name>
</gene>
<proteinExistence type="predicted"/>
<reference evidence="1 2" key="1">
    <citation type="submission" date="2018-05" db="EMBL/GenBank/DDBJ databases">
        <title>Zavarzinia sp. HR-AS.</title>
        <authorList>
            <person name="Lee Y."/>
            <person name="Jeon C.O."/>
        </authorList>
    </citation>
    <scope>NUCLEOTIDE SEQUENCE [LARGE SCALE GENOMIC DNA]</scope>
    <source>
        <strain evidence="1 2">HR-AS</strain>
    </source>
</reference>
<sequence length="207" mass="22377">MAHSSLYGTKTSGNSERDTFGELEHLIDIFLDRFGDLSVVAIDLGTEAKATNNLRRGGYEGLSAFLARADVVGRLRSGTLAAIMIGYASETARWEAEKIWRLAPESGPNLPRVTLGIAQYEFGDTVEALVARAEKAMCYGRRRGADKAVEVNRSGHMVISDFHGQAAAPAAVAGTTQAAVEWNKTEEAAQVRAVIERAAKRLENPLE</sequence>
<dbReference type="EMBL" id="QGLE01000002">
    <property type="protein sequence ID" value="PWR24844.1"/>
    <property type="molecule type" value="Genomic_DNA"/>
</dbReference>
<evidence type="ECO:0008006" key="3">
    <source>
        <dbReference type="Google" id="ProtNLM"/>
    </source>
</evidence>
<comment type="caution">
    <text evidence="1">The sequence shown here is derived from an EMBL/GenBank/DDBJ whole genome shotgun (WGS) entry which is preliminary data.</text>
</comment>
<dbReference type="Gene3D" id="3.30.70.270">
    <property type="match status" value="1"/>
</dbReference>
<dbReference type="InterPro" id="IPR043128">
    <property type="entry name" value="Rev_trsase/Diguanyl_cyclase"/>
</dbReference>
<dbReference type="InterPro" id="IPR029787">
    <property type="entry name" value="Nucleotide_cyclase"/>
</dbReference>
<name>A0A317EEX9_9PROT</name>
<dbReference type="SUPFAM" id="SSF55073">
    <property type="entry name" value="Nucleotide cyclase"/>
    <property type="match status" value="1"/>
</dbReference>
<evidence type="ECO:0000313" key="2">
    <source>
        <dbReference type="Proteomes" id="UP000245461"/>
    </source>
</evidence>